<name>A0A246HPW0_STEMA</name>
<organism evidence="2 3">
    <name type="scientific">Stenotrophomonas maltophilia</name>
    <name type="common">Pseudomonas maltophilia</name>
    <name type="synonym">Xanthomonas maltophilia</name>
    <dbReference type="NCBI Taxonomy" id="40324"/>
    <lineage>
        <taxon>Bacteria</taxon>
        <taxon>Pseudomonadati</taxon>
        <taxon>Pseudomonadota</taxon>
        <taxon>Gammaproteobacteria</taxon>
        <taxon>Lysobacterales</taxon>
        <taxon>Lysobacteraceae</taxon>
        <taxon>Stenotrophomonas</taxon>
        <taxon>Stenotrophomonas maltophilia group</taxon>
    </lineage>
</organism>
<evidence type="ECO:0000256" key="1">
    <source>
        <dbReference type="SAM" id="MobiDB-lite"/>
    </source>
</evidence>
<sequence length="76" mass="8124">MQGRCCRHDLRASNGWCPATRLTEAADVRYPRDLRAVFARSVKDVAAGGGRTCINAPAQPPAPPSPHAPPHADHVT</sequence>
<comment type="caution">
    <text evidence="2">The sequence shown here is derived from an EMBL/GenBank/DDBJ whole genome shotgun (WGS) entry which is preliminary data.</text>
</comment>
<accession>A0A246HPW0</accession>
<gene>
    <name evidence="2" type="ORF">CEE60_05040</name>
</gene>
<evidence type="ECO:0000313" key="2">
    <source>
        <dbReference type="EMBL" id="OWQ55655.1"/>
    </source>
</evidence>
<proteinExistence type="predicted"/>
<dbReference type="Proteomes" id="UP000198157">
    <property type="component" value="Unassembled WGS sequence"/>
</dbReference>
<feature type="region of interest" description="Disordered" evidence="1">
    <location>
        <begin position="52"/>
        <end position="76"/>
    </location>
</feature>
<feature type="compositionally biased region" description="Pro residues" evidence="1">
    <location>
        <begin position="58"/>
        <end position="69"/>
    </location>
</feature>
<protein>
    <submittedName>
        <fullName evidence="2">Uncharacterized protein</fullName>
    </submittedName>
</protein>
<dbReference type="AlphaFoldDB" id="A0A246HPW0"/>
<dbReference type="EMBL" id="NIVS01000011">
    <property type="protein sequence ID" value="OWQ55655.1"/>
    <property type="molecule type" value="Genomic_DNA"/>
</dbReference>
<evidence type="ECO:0000313" key="3">
    <source>
        <dbReference type="Proteomes" id="UP000198157"/>
    </source>
</evidence>
<reference evidence="2 3" key="1">
    <citation type="submission" date="2017-06" db="EMBL/GenBank/DDBJ databases">
        <authorList>
            <person name="Kim H.J."/>
            <person name="Triplett B.A."/>
        </authorList>
    </citation>
    <scope>NUCLEOTIDE SEQUENCE [LARGE SCALE GENOMIC DNA]</scope>
    <source>
        <strain evidence="2 3">13146</strain>
    </source>
</reference>